<evidence type="ECO:0000256" key="1">
    <source>
        <dbReference type="ARBA" id="ARBA00022723"/>
    </source>
</evidence>
<dbReference type="GO" id="GO:0008270">
    <property type="term" value="F:zinc ion binding"/>
    <property type="evidence" value="ECO:0007669"/>
    <property type="project" value="UniProtKB-KW"/>
</dbReference>
<dbReference type="EMBL" id="KZ110594">
    <property type="protein sequence ID" value="OSX64126.1"/>
    <property type="molecule type" value="Genomic_DNA"/>
</dbReference>
<feature type="region of interest" description="Disordered" evidence="7">
    <location>
        <begin position="38"/>
        <end position="263"/>
    </location>
</feature>
<dbReference type="CDD" id="cd00202">
    <property type="entry name" value="ZnF_GATA"/>
    <property type="match status" value="1"/>
</dbReference>
<dbReference type="OrthoDB" id="2162994at2759"/>
<feature type="domain" description="GATA-type" evidence="8">
    <location>
        <begin position="348"/>
        <end position="383"/>
    </location>
</feature>
<gene>
    <name evidence="9" type="ORF">POSPLADRAFT_1054740</name>
</gene>
<evidence type="ECO:0000256" key="5">
    <source>
        <dbReference type="ARBA" id="ARBA00023163"/>
    </source>
</evidence>
<feature type="compositionally biased region" description="Pro residues" evidence="7">
    <location>
        <begin position="166"/>
        <end position="181"/>
    </location>
</feature>
<feature type="compositionally biased region" description="Pro residues" evidence="7">
    <location>
        <begin position="118"/>
        <end position="157"/>
    </location>
</feature>
<sequence length="448" mass="47931">MPSYIPYQRPPLAGAVFAAVAQPVSRSSTTVSTYTSLDHALGHEGARGGTDPILQPPQQPNQPAGQQMASDGRYIYHGPQDVPAPYAYAPYPPSGYEHPQFAQNMPRPPARSSQTHSPHPPPPATQPYSAPPATYPPPHPPHPYGPPPYAVAPPPGGPWTAENWPHYPPTFPPPQPPPQEGPSPYSTNGTRSEIPPPEHRQYQPGSSRPESDRADERAPRLADAAPKSNSSNPSNPRKVKDPEPPTPTPAPAPPPRSPSLGVDFFKLRDQYGLVRESAAALGHDTQSAIPAEAMERMAQAAAYGAQALESAAKRMVQGDAPRPPDERSPEEPDSNEPKPPPPPSEQPGSEGQTCLGCNATSTPEWRRGPMGPRTLCNACGLVYAKLIKKRNRDWQRTRNTYVGGGSASHIQAPDDVAPASNGEVSSDDDESYGSQDRHSDGGFHGGRD</sequence>
<accession>A0A1X6N6N4</accession>
<evidence type="ECO:0000313" key="9">
    <source>
        <dbReference type="EMBL" id="OSX64126.1"/>
    </source>
</evidence>
<name>A0A1X6N6N4_9APHY</name>
<feature type="compositionally biased region" description="Pro residues" evidence="7">
    <location>
        <begin position="244"/>
        <end position="257"/>
    </location>
</feature>
<dbReference type="STRING" id="670580.A0A1X6N6N4"/>
<feature type="region of interest" description="Disordered" evidence="7">
    <location>
        <begin position="310"/>
        <end position="371"/>
    </location>
</feature>
<feature type="region of interest" description="Disordered" evidence="7">
    <location>
        <begin position="398"/>
        <end position="448"/>
    </location>
</feature>
<keyword evidence="1" id="KW-0479">Metal-binding</keyword>
<feature type="compositionally biased region" description="Basic and acidic residues" evidence="7">
    <location>
        <begin position="209"/>
        <end position="220"/>
    </location>
</feature>
<dbReference type="Gene3D" id="3.30.50.10">
    <property type="entry name" value="Erythroid Transcription Factor GATA-1, subunit A"/>
    <property type="match status" value="1"/>
</dbReference>
<dbReference type="GO" id="GO:0006355">
    <property type="term" value="P:regulation of DNA-templated transcription"/>
    <property type="evidence" value="ECO:0007669"/>
    <property type="project" value="InterPro"/>
</dbReference>
<dbReference type="SMART" id="SM00401">
    <property type="entry name" value="ZnF_GATA"/>
    <property type="match status" value="1"/>
</dbReference>
<dbReference type="InterPro" id="IPR013088">
    <property type="entry name" value="Znf_NHR/GATA"/>
</dbReference>
<dbReference type="PANTHER" id="PTHR47172">
    <property type="entry name" value="OS01G0976800 PROTEIN"/>
    <property type="match status" value="1"/>
</dbReference>
<evidence type="ECO:0000256" key="4">
    <source>
        <dbReference type="ARBA" id="ARBA00023015"/>
    </source>
</evidence>
<dbReference type="PROSITE" id="PS50114">
    <property type="entry name" value="GATA_ZN_FINGER_2"/>
    <property type="match status" value="1"/>
</dbReference>
<dbReference type="Pfam" id="PF00320">
    <property type="entry name" value="GATA"/>
    <property type="match status" value="1"/>
</dbReference>
<dbReference type="PANTHER" id="PTHR47172:SF24">
    <property type="entry name" value="GATA ZINC FINGER DOMAIN-CONTAINING PROTEIN 14-RELATED"/>
    <property type="match status" value="1"/>
</dbReference>
<keyword evidence="4" id="KW-0805">Transcription regulation</keyword>
<proteinExistence type="predicted"/>
<protein>
    <recommendedName>
        <fullName evidence="8">GATA-type domain-containing protein</fullName>
    </recommendedName>
</protein>
<evidence type="ECO:0000313" key="10">
    <source>
        <dbReference type="Proteomes" id="UP000194127"/>
    </source>
</evidence>
<organism evidence="9 10">
    <name type="scientific">Postia placenta MAD-698-R-SB12</name>
    <dbReference type="NCBI Taxonomy" id="670580"/>
    <lineage>
        <taxon>Eukaryota</taxon>
        <taxon>Fungi</taxon>
        <taxon>Dikarya</taxon>
        <taxon>Basidiomycota</taxon>
        <taxon>Agaricomycotina</taxon>
        <taxon>Agaricomycetes</taxon>
        <taxon>Polyporales</taxon>
        <taxon>Adustoporiaceae</taxon>
        <taxon>Rhodonia</taxon>
    </lineage>
</organism>
<keyword evidence="5" id="KW-0804">Transcription</keyword>
<dbReference type="InterPro" id="IPR000679">
    <property type="entry name" value="Znf_GATA"/>
</dbReference>
<evidence type="ECO:0000256" key="6">
    <source>
        <dbReference type="PROSITE-ProRule" id="PRU00094"/>
    </source>
</evidence>
<evidence type="ECO:0000256" key="3">
    <source>
        <dbReference type="ARBA" id="ARBA00022833"/>
    </source>
</evidence>
<reference evidence="9 10" key="1">
    <citation type="submission" date="2017-04" db="EMBL/GenBank/DDBJ databases">
        <title>Genome Sequence of the Model Brown-Rot Fungus Postia placenta SB12.</title>
        <authorList>
            <consortium name="DOE Joint Genome Institute"/>
            <person name="Gaskell J."/>
            <person name="Kersten P."/>
            <person name="Larrondo L.F."/>
            <person name="Canessa P."/>
            <person name="Martinez D."/>
            <person name="Hibbett D."/>
            <person name="Schmoll M."/>
            <person name="Kubicek C.P."/>
            <person name="Martinez A.T."/>
            <person name="Yadav J."/>
            <person name="Master E."/>
            <person name="Magnuson J.K."/>
            <person name="James T."/>
            <person name="Yaver D."/>
            <person name="Berka R."/>
            <person name="Labutti K."/>
            <person name="Lipzen A."/>
            <person name="Aerts A."/>
            <person name="Barry K."/>
            <person name="Henrissat B."/>
            <person name="Blanchette R."/>
            <person name="Grigoriev I."/>
            <person name="Cullen D."/>
        </authorList>
    </citation>
    <scope>NUCLEOTIDE SEQUENCE [LARGE SCALE GENOMIC DNA]</scope>
    <source>
        <strain evidence="9 10">MAD-698-R-SB12</strain>
    </source>
</reference>
<keyword evidence="10" id="KW-1185">Reference proteome</keyword>
<keyword evidence="2 6" id="KW-0863">Zinc-finger</keyword>
<dbReference type="GeneID" id="36325504"/>
<evidence type="ECO:0000259" key="8">
    <source>
        <dbReference type="PROSITE" id="PS50114"/>
    </source>
</evidence>
<dbReference type="RefSeq" id="XP_024340920.1">
    <property type="nucleotide sequence ID" value="XM_024480554.1"/>
</dbReference>
<feature type="compositionally biased region" description="Low complexity" evidence="7">
    <location>
        <begin position="226"/>
        <end position="236"/>
    </location>
</feature>
<feature type="compositionally biased region" description="Basic and acidic residues" evidence="7">
    <location>
        <begin position="435"/>
        <end position="448"/>
    </location>
</feature>
<evidence type="ECO:0000256" key="7">
    <source>
        <dbReference type="SAM" id="MobiDB-lite"/>
    </source>
</evidence>
<dbReference type="GO" id="GO:0043565">
    <property type="term" value="F:sequence-specific DNA binding"/>
    <property type="evidence" value="ECO:0007669"/>
    <property type="project" value="InterPro"/>
</dbReference>
<evidence type="ECO:0000256" key="2">
    <source>
        <dbReference type="ARBA" id="ARBA00022771"/>
    </source>
</evidence>
<keyword evidence="3" id="KW-0862">Zinc</keyword>
<dbReference type="Proteomes" id="UP000194127">
    <property type="component" value="Unassembled WGS sequence"/>
</dbReference>
<dbReference type="SUPFAM" id="SSF57716">
    <property type="entry name" value="Glucocorticoid receptor-like (DNA-binding domain)"/>
    <property type="match status" value="1"/>
</dbReference>
<dbReference type="AlphaFoldDB" id="A0A1X6N6N4"/>